<dbReference type="Proteomes" id="UP001319104">
    <property type="component" value="Unassembled WGS sequence"/>
</dbReference>
<dbReference type="RefSeq" id="WP_213945067.1">
    <property type="nucleotide sequence ID" value="NZ_JAHCMY010000004.1"/>
</dbReference>
<gene>
    <name evidence="2" type="ORF">KI659_09270</name>
</gene>
<sequence>MKSILKILAWISGLLLLLVIFLLAPVDRTDYREKDYYAQMMEKISELEPEVFSNDFLLGGWGKANMTPPQAVDLVGYKPRGPYEFVQDSSYVKSILISNNHQTIAFLNYELLIVHPHLAKAVKSAIDEKNLPIDQVVFSATHTHSGMGGYIPGIMGKLAFGGYDEEVVDHMVNSSLKAINIAMEAMDTLNIGFKKTPLPEGVNNRLVEKGITDPYLRQLVIEKTSGQKATLLTYTAHATGIHSGFMGLSGDYPFYLMEALEEDRYEMALFSSGAVGSHSPNLQAREVEKVKLYAADLDSMLKVRSEPSFESIKGGDMWVADLSMNLPAAHYRVSDNIRLRPWVFNSLFGETNANINISKIDNILLLSTSGEVSGMFMEKWESLANKHGLQLIVSTFNGGYTGYIIPDEYYDLRHHEARDMNWYGPHAGSYFDEVFTKIIQKAADVAH</sequence>
<proteinExistence type="predicted"/>
<evidence type="ECO:0000259" key="1">
    <source>
        <dbReference type="Pfam" id="PF04734"/>
    </source>
</evidence>
<accession>A0AAP2CLS8</accession>
<organism evidence="2 3">
    <name type="scientific">Litoribacter ruber</name>
    <dbReference type="NCBI Taxonomy" id="702568"/>
    <lineage>
        <taxon>Bacteria</taxon>
        <taxon>Pseudomonadati</taxon>
        <taxon>Bacteroidota</taxon>
        <taxon>Cytophagia</taxon>
        <taxon>Cytophagales</taxon>
        <taxon>Cyclobacteriaceae</taxon>
        <taxon>Litoribacter</taxon>
    </lineage>
</organism>
<dbReference type="EMBL" id="JAHCMY010000004">
    <property type="protein sequence ID" value="MBS9524202.1"/>
    <property type="molecule type" value="Genomic_DNA"/>
</dbReference>
<dbReference type="Pfam" id="PF04734">
    <property type="entry name" value="Ceramidase_alk"/>
    <property type="match status" value="1"/>
</dbReference>
<protein>
    <submittedName>
        <fullName evidence="2">Neutral/alkaline non-lysosomal ceramidase N-terminal domain-containing protein</fullName>
    </submittedName>
</protein>
<comment type="caution">
    <text evidence="2">The sequence shown here is derived from an EMBL/GenBank/DDBJ whole genome shotgun (WGS) entry which is preliminary data.</text>
</comment>
<keyword evidence="3" id="KW-1185">Reference proteome</keyword>
<feature type="domain" description="Neutral/alkaline non-lysosomal ceramidase N-terminal" evidence="1">
    <location>
        <begin position="60"/>
        <end position="251"/>
    </location>
</feature>
<dbReference type="AlphaFoldDB" id="A0AAP2CLS8"/>
<evidence type="ECO:0000313" key="2">
    <source>
        <dbReference type="EMBL" id="MBS9524202.1"/>
    </source>
</evidence>
<name>A0AAP2CLS8_9BACT</name>
<evidence type="ECO:0000313" key="3">
    <source>
        <dbReference type="Proteomes" id="UP001319104"/>
    </source>
</evidence>
<reference evidence="2 3" key="1">
    <citation type="submission" date="2021-05" db="EMBL/GenBank/DDBJ databases">
        <authorList>
            <person name="Zhang Z.D."/>
            <person name="Osman G."/>
        </authorList>
    </citation>
    <scope>NUCLEOTIDE SEQUENCE [LARGE SCALE GENOMIC DNA]</scope>
    <source>
        <strain evidence="2 3">KCTC 32217</strain>
    </source>
</reference>
<dbReference type="InterPro" id="IPR031329">
    <property type="entry name" value="NEUT/ALK_ceramidase_N"/>
</dbReference>